<dbReference type="InterPro" id="IPR043129">
    <property type="entry name" value="ATPase_NBD"/>
</dbReference>
<sequence>MNQKVAVGIDLGTTHCCVAVMRLGKVEIIENDMNSKITPSYVAFTESGCLIGATAKSQANVNLSDTIFNVKQMIGQKFDDLEFKKKTEFWPFMIKKKNSMVHIKAGSQVKKKLYTPEEISAIVLTKLKQIAEDYLEQDIKNVVVSVPAHFNHIQREATKEAGSIAGLDVLDVINEPTAAAVTYALTKEIKGNILGLFFDFGGSKLDVSIVNIRAASVIDIEVKSTASDNNLGGTDLDRLVVKHLIHVIEKQFKKDIRKDMKAIRRLYTEWEKAKIILSSNKETLISIDSLCDGFDFIHTITRETFEDVCDELLASIIYPVERALLDAQLHKQKIDEIILVGGSTRVPKVQKILSDFWEGKTAKQIS</sequence>
<protein>
    <submittedName>
        <fullName evidence="4">Uncharacterized protein</fullName>
    </submittedName>
</protein>
<dbReference type="EnsemblMetazoa" id="BGLB016812-RA">
    <property type="protein sequence ID" value="BGLB016812-PA"/>
    <property type="gene ID" value="BGLB016812"/>
</dbReference>
<evidence type="ECO:0000256" key="3">
    <source>
        <dbReference type="ARBA" id="ARBA00022840"/>
    </source>
</evidence>
<dbReference type="SUPFAM" id="SSF53067">
    <property type="entry name" value="Actin-like ATPase domain"/>
    <property type="match status" value="2"/>
</dbReference>
<evidence type="ECO:0000256" key="1">
    <source>
        <dbReference type="ARBA" id="ARBA00007381"/>
    </source>
</evidence>
<dbReference type="PROSITE" id="PS01036">
    <property type="entry name" value="HSP70_3"/>
    <property type="match status" value="1"/>
</dbReference>
<dbReference type="Pfam" id="PF00012">
    <property type="entry name" value="HSP70"/>
    <property type="match status" value="1"/>
</dbReference>
<keyword evidence="2" id="KW-0547">Nucleotide-binding</keyword>
<evidence type="ECO:0000256" key="2">
    <source>
        <dbReference type="ARBA" id="ARBA00022741"/>
    </source>
</evidence>
<keyword evidence="3" id="KW-0067">ATP-binding</keyword>
<dbReference type="AlphaFoldDB" id="A0A2C9K9Y2"/>
<dbReference type="FunFam" id="3.30.30.30:FF:000005">
    <property type="entry name" value="Heat shock protein ssb1"/>
    <property type="match status" value="1"/>
</dbReference>
<dbReference type="PROSITE" id="PS00297">
    <property type="entry name" value="HSP70_1"/>
    <property type="match status" value="1"/>
</dbReference>
<accession>A0A2C9K9Y2</accession>
<dbReference type="FunFam" id="3.90.640.10:FF:000010">
    <property type="entry name" value="heat shock 70 kDa protein 14"/>
    <property type="match status" value="1"/>
</dbReference>
<dbReference type="InterPro" id="IPR013126">
    <property type="entry name" value="Hsp_70_fam"/>
</dbReference>
<dbReference type="InterPro" id="IPR018181">
    <property type="entry name" value="Heat_shock_70_CS"/>
</dbReference>
<dbReference type="VEuPathDB" id="VectorBase:BGLB016812"/>
<evidence type="ECO:0000313" key="4">
    <source>
        <dbReference type="EnsemblMetazoa" id="BGLB016812-PA"/>
    </source>
</evidence>
<dbReference type="Gene3D" id="3.30.30.30">
    <property type="match status" value="1"/>
</dbReference>
<dbReference type="GO" id="GO:0140662">
    <property type="term" value="F:ATP-dependent protein folding chaperone"/>
    <property type="evidence" value="ECO:0007669"/>
    <property type="project" value="InterPro"/>
</dbReference>
<dbReference type="Gene3D" id="3.90.640.10">
    <property type="entry name" value="Actin, Chain A, domain 4"/>
    <property type="match status" value="1"/>
</dbReference>
<dbReference type="STRING" id="6526.A0A2C9K9Y2"/>
<organism evidence="4 5">
    <name type="scientific">Biomphalaria glabrata</name>
    <name type="common">Bloodfluke planorb</name>
    <name type="synonym">Freshwater snail</name>
    <dbReference type="NCBI Taxonomy" id="6526"/>
    <lineage>
        <taxon>Eukaryota</taxon>
        <taxon>Metazoa</taxon>
        <taxon>Spiralia</taxon>
        <taxon>Lophotrochozoa</taxon>
        <taxon>Mollusca</taxon>
        <taxon>Gastropoda</taxon>
        <taxon>Heterobranchia</taxon>
        <taxon>Euthyneura</taxon>
        <taxon>Panpulmonata</taxon>
        <taxon>Hygrophila</taxon>
        <taxon>Lymnaeoidea</taxon>
        <taxon>Planorbidae</taxon>
        <taxon>Biomphalaria</taxon>
    </lineage>
</organism>
<dbReference type="KEGG" id="bgt:106079714"/>
<dbReference type="CDD" id="cd24028">
    <property type="entry name" value="ASKHA_NBD_HSP70_HSPA1-like"/>
    <property type="match status" value="1"/>
</dbReference>
<proteinExistence type="inferred from homology"/>
<comment type="similarity">
    <text evidence="1">Belongs to the heat shock protein 70 family.</text>
</comment>
<dbReference type="PANTHER" id="PTHR19375">
    <property type="entry name" value="HEAT SHOCK PROTEIN 70KDA"/>
    <property type="match status" value="1"/>
</dbReference>
<dbReference type="Proteomes" id="UP000076420">
    <property type="component" value="Unassembled WGS sequence"/>
</dbReference>
<name>A0A2C9K9Y2_BIOGL</name>
<reference evidence="4" key="1">
    <citation type="submission" date="2020-05" db="UniProtKB">
        <authorList>
            <consortium name="EnsemblMetazoa"/>
        </authorList>
    </citation>
    <scope>IDENTIFICATION</scope>
    <source>
        <strain evidence="4">BB02</strain>
    </source>
</reference>
<dbReference type="Gene3D" id="3.30.420.40">
    <property type="match status" value="2"/>
</dbReference>
<evidence type="ECO:0000313" key="5">
    <source>
        <dbReference type="Proteomes" id="UP000076420"/>
    </source>
</evidence>
<dbReference type="GO" id="GO:0005524">
    <property type="term" value="F:ATP binding"/>
    <property type="evidence" value="ECO:0007669"/>
    <property type="project" value="UniProtKB-KW"/>
</dbReference>
<dbReference type="VEuPathDB" id="VectorBase:BGLAX_035057"/>
<dbReference type="PRINTS" id="PR00301">
    <property type="entry name" value="HEATSHOCK70"/>
</dbReference>
<gene>
    <name evidence="4" type="primary">106079714</name>
</gene>